<proteinExistence type="predicted"/>
<gene>
    <name evidence="4" type="ORF">GCM10017783_15790</name>
</gene>
<keyword evidence="5" id="KW-1185">Reference proteome</keyword>
<organism evidence="4 5">
    <name type="scientific">Deinococcus piscis</name>
    <dbReference type="NCBI Taxonomy" id="394230"/>
    <lineage>
        <taxon>Bacteria</taxon>
        <taxon>Thermotogati</taxon>
        <taxon>Deinococcota</taxon>
        <taxon>Deinococci</taxon>
        <taxon>Deinococcales</taxon>
        <taxon>Deinococcaceae</taxon>
        <taxon>Deinococcus</taxon>
    </lineage>
</organism>
<dbReference type="Pfam" id="PF00583">
    <property type="entry name" value="Acetyltransf_1"/>
    <property type="match status" value="1"/>
</dbReference>
<evidence type="ECO:0000259" key="3">
    <source>
        <dbReference type="PROSITE" id="PS51186"/>
    </source>
</evidence>
<dbReference type="InterPro" id="IPR050832">
    <property type="entry name" value="Bact_Acetyltransf"/>
</dbReference>
<feature type="domain" description="N-acetyltransferase" evidence="3">
    <location>
        <begin position="29"/>
        <end position="200"/>
    </location>
</feature>
<dbReference type="InterPro" id="IPR016181">
    <property type="entry name" value="Acyl_CoA_acyltransferase"/>
</dbReference>
<evidence type="ECO:0000313" key="5">
    <source>
        <dbReference type="Proteomes" id="UP000632154"/>
    </source>
</evidence>
<keyword evidence="2" id="KW-0012">Acyltransferase</keyword>
<evidence type="ECO:0000256" key="1">
    <source>
        <dbReference type="ARBA" id="ARBA00022679"/>
    </source>
</evidence>
<protein>
    <submittedName>
        <fullName evidence="4">N-acetyltransferase</fullName>
    </submittedName>
</protein>
<keyword evidence="1" id="KW-0808">Transferase</keyword>
<dbReference type="CDD" id="cd04301">
    <property type="entry name" value="NAT_SF"/>
    <property type="match status" value="1"/>
</dbReference>
<dbReference type="Gene3D" id="3.40.630.30">
    <property type="match status" value="1"/>
</dbReference>
<dbReference type="PANTHER" id="PTHR43877">
    <property type="entry name" value="AMINOALKYLPHOSPHONATE N-ACETYLTRANSFERASE-RELATED-RELATED"/>
    <property type="match status" value="1"/>
</dbReference>
<dbReference type="InterPro" id="IPR000182">
    <property type="entry name" value="GNAT_dom"/>
</dbReference>
<sequence>MKQVGLLPPEPDSPESHYTAPMSFLFQVIPVTPATPDGVPRLQAIGRETFVQTFAQNNDPDELARYVAEAFAAEQVQAELANPDSFFYLLTDGAGTDLGYLKVNLAPAFTEAVDLENALEVQRIYLLRAAQGQGAGRLLMDQALAAAREHGLSQLWLGVWEHNLGALEFYRRSGFVPFGRHTFMFGQEAQTDVLMRRDLGPQE</sequence>
<name>A0ABQ3KC42_9DEIO</name>
<dbReference type="EMBL" id="BNAL01000018">
    <property type="protein sequence ID" value="GHG04036.1"/>
    <property type="molecule type" value="Genomic_DNA"/>
</dbReference>
<comment type="caution">
    <text evidence="4">The sequence shown here is derived from an EMBL/GenBank/DDBJ whole genome shotgun (WGS) entry which is preliminary data.</text>
</comment>
<dbReference type="PROSITE" id="PS51186">
    <property type="entry name" value="GNAT"/>
    <property type="match status" value="1"/>
</dbReference>
<evidence type="ECO:0000313" key="4">
    <source>
        <dbReference type="EMBL" id="GHG04036.1"/>
    </source>
</evidence>
<reference evidence="5" key="1">
    <citation type="journal article" date="2019" name="Int. J. Syst. Evol. Microbiol.">
        <title>The Global Catalogue of Microorganisms (GCM) 10K type strain sequencing project: providing services to taxonomists for standard genome sequencing and annotation.</title>
        <authorList>
            <consortium name="The Broad Institute Genomics Platform"/>
            <consortium name="The Broad Institute Genome Sequencing Center for Infectious Disease"/>
            <person name="Wu L."/>
            <person name="Ma J."/>
        </authorList>
    </citation>
    <scope>NUCLEOTIDE SEQUENCE [LARGE SCALE GENOMIC DNA]</scope>
    <source>
        <strain evidence="5">CGMCC 1.18439</strain>
    </source>
</reference>
<dbReference type="Proteomes" id="UP000632154">
    <property type="component" value="Unassembled WGS sequence"/>
</dbReference>
<accession>A0ABQ3KC42</accession>
<evidence type="ECO:0000256" key="2">
    <source>
        <dbReference type="ARBA" id="ARBA00023315"/>
    </source>
</evidence>
<dbReference type="SUPFAM" id="SSF55729">
    <property type="entry name" value="Acyl-CoA N-acyltransferases (Nat)"/>
    <property type="match status" value="1"/>
</dbReference>